<dbReference type="SFLD" id="SFLDG01129">
    <property type="entry name" value="C1.5:_HAD__Beta-PGM__Phosphata"/>
    <property type="match status" value="1"/>
</dbReference>
<comment type="caution">
    <text evidence="1">The sequence shown here is derived from an EMBL/GenBank/DDBJ whole genome shotgun (WGS) entry which is preliminary data.</text>
</comment>
<proteinExistence type="predicted"/>
<dbReference type="Proteomes" id="UP000590412">
    <property type="component" value="Unassembled WGS sequence"/>
</dbReference>
<reference evidence="1" key="1">
    <citation type="submission" date="2020-03" db="EMBL/GenBank/DDBJ databases">
        <title>FDA dAtabase for Regulatory Grade micrObial Sequences (FDA-ARGOS): Supporting development and validation of Infectious Disease Dx tests.</title>
        <authorList>
            <person name="Campos J."/>
            <person name="Goldberg B."/>
            <person name="Tallon L."/>
            <person name="Sadzewicz L."/>
            <person name="Vavikolanu K."/>
            <person name="Mehta A."/>
            <person name="Aluvathingal J."/>
            <person name="Nadendla S."/>
            <person name="Nandy P."/>
            <person name="Geyer C."/>
            <person name="Yan Y."/>
            <person name="Sichtig H."/>
        </authorList>
    </citation>
    <scope>NUCLEOTIDE SEQUENCE [LARGE SCALE GENOMIC DNA]</scope>
    <source>
        <strain evidence="1">FDAARGOS_652</strain>
    </source>
</reference>
<dbReference type="PANTHER" id="PTHR17901:SF14">
    <property type="entry name" value="MAGNESIUM-DEPENDENT PHOSPHATASE 1"/>
    <property type="match status" value="1"/>
</dbReference>
<dbReference type="SFLD" id="SFLDS00003">
    <property type="entry name" value="Haloacid_Dehalogenase"/>
    <property type="match status" value="1"/>
</dbReference>
<evidence type="ECO:0000313" key="1">
    <source>
        <dbReference type="EMBL" id="KAF6048909.1"/>
    </source>
</evidence>
<dbReference type="NCBIfam" id="TIGR01681">
    <property type="entry name" value="HAD-SF-IIIC"/>
    <property type="match status" value="1"/>
</dbReference>
<dbReference type="InterPro" id="IPR010036">
    <property type="entry name" value="MDP_1_eu_arc"/>
</dbReference>
<dbReference type="GO" id="GO:0003993">
    <property type="term" value="F:acid phosphatase activity"/>
    <property type="evidence" value="ECO:0007669"/>
    <property type="project" value="EnsemblFungi"/>
</dbReference>
<accession>A0A8X7NLK4</accession>
<dbReference type="SFLD" id="SFLDG01131">
    <property type="entry name" value="C1.5.2:_MDP_Like"/>
    <property type="match status" value="1"/>
</dbReference>
<dbReference type="OrthoDB" id="2865258at2759"/>
<sequence length="177" mass="19805">MTVSKYPEAVVFDLDYTLWPCWCDTHISPPLKPKSQSQIIDSYGMKLSFYPDVESIILELVANNVTIIGASRTATPSVAKKILNLLHINGKPAIQYFDALEWGQGSKTKHIKLAAKQLGMNEELEKGGFILFDDELRNRDVASINCHFAHVPNETLGLTRNVFENGLQSWAKTAKNI</sequence>
<dbReference type="Pfam" id="PF12689">
    <property type="entry name" value="Acid_PPase"/>
    <property type="match status" value="1"/>
</dbReference>
<gene>
    <name evidence="1" type="ORF">FOB60_004292</name>
</gene>
<dbReference type="GO" id="GO:0030946">
    <property type="term" value="F:protein tyrosine phosphatase activity, metal-dependent"/>
    <property type="evidence" value="ECO:0007669"/>
    <property type="project" value="EnsemblFungi"/>
</dbReference>
<dbReference type="InterPro" id="IPR010033">
    <property type="entry name" value="HAD_SF_ppase_IIIC"/>
</dbReference>
<dbReference type="Gene3D" id="3.40.50.1000">
    <property type="entry name" value="HAD superfamily/HAD-like"/>
    <property type="match status" value="1"/>
</dbReference>
<dbReference type="EMBL" id="JABWAB010000006">
    <property type="protein sequence ID" value="KAF6048909.1"/>
    <property type="molecule type" value="Genomic_DNA"/>
</dbReference>
<evidence type="ECO:0000313" key="2">
    <source>
        <dbReference type="Proteomes" id="UP000590412"/>
    </source>
</evidence>
<name>A0A8X7NLK4_CANPA</name>
<dbReference type="InterPro" id="IPR023214">
    <property type="entry name" value="HAD_sf"/>
</dbReference>
<dbReference type="InterPro" id="IPR036412">
    <property type="entry name" value="HAD-like_sf"/>
</dbReference>
<dbReference type="PANTHER" id="PTHR17901">
    <property type="entry name" value="MAGNESIUM-DEPENDENT PHOSPHATASE 1 MDP1"/>
    <property type="match status" value="1"/>
</dbReference>
<dbReference type="AlphaFoldDB" id="A0A8X7NLK4"/>
<dbReference type="SUPFAM" id="SSF56784">
    <property type="entry name" value="HAD-like"/>
    <property type="match status" value="1"/>
</dbReference>
<organism evidence="1 2">
    <name type="scientific">Candida parapsilosis</name>
    <name type="common">Yeast</name>
    <dbReference type="NCBI Taxonomy" id="5480"/>
    <lineage>
        <taxon>Eukaryota</taxon>
        <taxon>Fungi</taxon>
        <taxon>Dikarya</taxon>
        <taxon>Ascomycota</taxon>
        <taxon>Saccharomycotina</taxon>
        <taxon>Pichiomycetes</taxon>
        <taxon>Debaryomycetaceae</taxon>
        <taxon>Candida/Lodderomyces clade</taxon>
        <taxon>Candida</taxon>
    </lineage>
</organism>
<protein>
    <submittedName>
        <fullName evidence="1">Acid Phosphatase family protein</fullName>
    </submittedName>
</protein>
<dbReference type="NCBIfam" id="TIGR01685">
    <property type="entry name" value="MDP-1"/>
    <property type="match status" value="1"/>
</dbReference>